<dbReference type="PANTHER" id="PTHR11668">
    <property type="entry name" value="SERINE/THREONINE PROTEIN PHOSPHATASE"/>
    <property type="match status" value="1"/>
</dbReference>
<evidence type="ECO:0000259" key="3">
    <source>
        <dbReference type="PROSITE" id="PS00125"/>
    </source>
</evidence>
<gene>
    <name evidence="4" type="ORF">AMON00008_LOCUS47324</name>
</gene>
<dbReference type="EC" id="3.1.3.16" evidence="1"/>
<dbReference type="Gene3D" id="3.60.21.10">
    <property type="match status" value="1"/>
</dbReference>
<feature type="compositionally biased region" description="Polar residues" evidence="2">
    <location>
        <begin position="97"/>
        <end position="106"/>
    </location>
</feature>
<protein>
    <recommendedName>
        <fullName evidence="1">Serine/threonine-protein phosphatase</fullName>
        <ecNumber evidence="1">3.1.3.16</ecNumber>
    </recommendedName>
</protein>
<organism evidence="4">
    <name type="scientific">Alexandrium monilatum</name>
    <dbReference type="NCBI Taxonomy" id="311494"/>
    <lineage>
        <taxon>Eukaryota</taxon>
        <taxon>Sar</taxon>
        <taxon>Alveolata</taxon>
        <taxon>Dinophyceae</taxon>
        <taxon>Gonyaulacales</taxon>
        <taxon>Pyrocystaceae</taxon>
        <taxon>Alexandrium</taxon>
    </lineage>
</organism>
<dbReference type="GO" id="GO:0005737">
    <property type="term" value="C:cytoplasm"/>
    <property type="evidence" value="ECO:0007669"/>
    <property type="project" value="TreeGrafter"/>
</dbReference>
<dbReference type="PRINTS" id="PR00114">
    <property type="entry name" value="STPHPHTASE"/>
</dbReference>
<dbReference type="PANTHER" id="PTHR11668:SF496">
    <property type="entry name" value="SERINE_THREONINE-PROTEIN PHOSPHATASE"/>
    <property type="match status" value="1"/>
</dbReference>
<dbReference type="InterPro" id="IPR004843">
    <property type="entry name" value="Calcineurin-like_PHP"/>
</dbReference>
<dbReference type="Pfam" id="PF00149">
    <property type="entry name" value="Metallophos"/>
    <property type="match status" value="1"/>
</dbReference>
<feature type="compositionally biased region" description="Low complexity" evidence="2">
    <location>
        <begin position="107"/>
        <end position="123"/>
    </location>
</feature>
<dbReference type="GO" id="GO:0005634">
    <property type="term" value="C:nucleus"/>
    <property type="evidence" value="ECO:0007669"/>
    <property type="project" value="TreeGrafter"/>
</dbReference>
<feature type="region of interest" description="Disordered" evidence="2">
    <location>
        <begin position="78"/>
        <end position="123"/>
    </location>
</feature>
<name>A0A7S4SAC4_9DINO</name>
<dbReference type="SMART" id="SM00156">
    <property type="entry name" value="PP2Ac"/>
    <property type="match status" value="1"/>
</dbReference>
<evidence type="ECO:0000313" key="4">
    <source>
        <dbReference type="EMBL" id="CAE4639481.1"/>
    </source>
</evidence>
<dbReference type="InterPro" id="IPR006186">
    <property type="entry name" value="Ser/Thr-sp_prot-phosphatase"/>
</dbReference>
<dbReference type="GO" id="GO:0004722">
    <property type="term" value="F:protein serine/threonine phosphatase activity"/>
    <property type="evidence" value="ECO:0007669"/>
    <property type="project" value="UniProtKB-EC"/>
</dbReference>
<dbReference type="EMBL" id="HBNR01066979">
    <property type="protein sequence ID" value="CAE4639481.1"/>
    <property type="molecule type" value="Transcribed_RNA"/>
</dbReference>
<evidence type="ECO:0000256" key="1">
    <source>
        <dbReference type="RuleBase" id="RU004273"/>
    </source>
</evidence>
<dbReference type="InterPro" id="IPR029052">
    <property type="entry name" value="Metallo-depent_PP-like"/>
</dbReference>
<comment type="catalytic activity">
    <reaction evidence="1">
        <text>O-phospho-L-threonyl-[protein] + H2O = L-threonyl-[protein] + phosphate</text>
        <dbReference type="Rhea" id="RHEA:47004"/>
        <dbReference type="Rhea" id="RHEA-COMP:11060"/>
        <dbReference type="Rhea" id="RHEA-COMP:11605"/>
        <dbReference type="ChEBI" id="CHEBI:15377"/>
        <dbReference type="ChEBI" id="CHEBI:30013"/>
        <dbReference type="ChEBI" id="CHEBI:43474"/>
        <dbReference type="ChEBI" id="CHEBI:61977"/>
        <dbReference type="EC" id="3.1.3.16"/>
    </reaction>
</comment>
<keyword evidence="1" id="KW-0378">Hydrolase</keyword>
<comment type="similarity">
    <text evidence="1">Belongs to the PPP phosphatase family.</text>
</comment>
<evidence type="ECO:0000256" key="2">
    <source>
        <dbReference type="SAM" id="MobiDB-lite"/>
    </source>
</evidence>
<reference evidence="4" key="1">
    <citation type="submission" date="2021-01" db="EMBL/GenBank/DDBJ databases">
        <authorList>
            <person name="Corre E."/>
            <person name="Pelletier E."/>
            <person name="Niang G."/>
            <person name="Scheremetjew M."/>
            <person name="Finn R."/>
            <person name="Kale V."/>
            <person name="Holt S."/>
            <person name="Cochrane G."/>
            <person name="Meng A."/>
            <person name="Brown T."/>
            <person name="Cohen L."/>
        </authorList>
    </citation>
    <scope>NUCLEOTIDE SEQUENCE</scope>
    <source>
        <strain evidence="4">CCMP3105</strain>
    </source>
</reference>
<proteinExistence type="inferred from homology"/>
<dbReference type="SUPFAM" id="SSF56300">
    <property type="entry name" value="Metallo-dependent phosphatases"/>
    <property type="match status" value="1"/>
</dbReference>
<dbReference type="AlphaFoldDB" id="A0A7S4SAC4"/>
<feature type="domain" description="Serine/threonine specific protein phosphatases" evidence="3">
    <location>
        <begin position="458"/>
        <end position="463"/>
    </location>
</feature>
<feature type="region of interest" description="Disordered" evidence="2">
    <location>
        <begin position="230"/>
        <end position="257"/>
    </location>
</feature>
<dbReference type="PROSITE" id="PS00125">
    <property type="entry name" value="SER_THR_PHOSPHATASE"/>
    <property type="match status" value="1"/>
</dbReference>
<sequence>MVEWVPWCVSCRCAVGSRAGGHQDRQDVRDAEAPVVPDDDGPLWQTPAALSGGPCQDAGGRVRFSVGPEDVCSATEAEFAAEDGPWGAVGPRRSISAPDTRQSTQVPRPRSSRSMRPSMSGRRVTACDIRLSRGLRASLGLVDAEEHRTERARAASQRWSVSLNPMDLAVAVQSAARSFRSVVLPRSSQRPGNQETSHGIRIEHVYDFYNPAKGRIWVRTMDADVIHKRPAQATMSQELDGGTSDGSEDALPREPSLQELPLRRRAVSRSNYELVSAWGVLVGHLLHSTDLDFHALTSAFVRKKMYSPENLKGRGRVLDSVRRLSRLVLDQAWDLCKEVAGAPTDMFDSDWAAGGLIENLFSTEYLDTLILIANAACKIFAAQPSVVEATAPCKVFGDLHGQLRELLLFFWAYGSPDVPDAPMFVFNGDFVDRGAHQVEVIGLLFALKVLLPERVWLVRGNHEERSMNSRYGFEEQCTKRLGQIFGPKVFDIFQKAFDQMPFACVIAGRILVVHGGLGSGTWRLDQLRAVRRPVKGDDLVRAGMCWVYDLLWSDPIEDDAEEQLIFGVHPSPRSSASRQISRFAWNVTKAPILTLGSDPAQPRCLSRFSHGHHA</sequence>
<dbReference type="InterPro" id="IPR050341">
    <property type="entry name" value="PP1_catalytic_subunit"/>
</dbReference>
<accession>A0A7S4SAC4</accession>